<dbReference type="Proteomes" id="UP000053989">
    <property type="component" value="Unassembled WGS sequence"/>
</dbReference>
<keyword evidence="2" id="KW-1185">Reference proteome</keyword>
<organism evidence="1 2">
    <name type="scientific">Scleroderma citrinum Foug A</name>
    <dbReference type="NCBI Taxonomy" id="1036808"/>
    <lineage>
        <taxon>Eukaryota</taxon>
        <taxon>Fungi</taxon>
        <taxon>Dikarya</taxon>
        <taxon>Basidiomycota</taxon>
        <taxon>Agaricomycotina</taxon>
        <taxon>Agaricomycetes</taxon>
        <taxon>Agaricomycetidae</taxon>
        <taxon>Boletales</taxon>
        <taxon>Sclerodermatineae</taxon>
        <taxon>Sclerodermataceae</taxon>
        <taxon>Scleroderma</taxon>
    </lineage>
</organism>
<accession>A0A0C2YM90</accession>
<dbReference type="AlphaFoldDB" id="A0A0C2YM90"/>
<sequence>MNQKHLEMKNRMPVHARRVNNARSWVEQVYIMQTRLPRSNRILQISSMRKSSRTCEVKLGVFHNPGSSVVSGEWTAFGVDGTYDFGCDWRGLMILPDWPSKQVSFETDGPEPYNFSDPREQLGDYGCFTDSKEFRREGNLFTDVELLSMADIRKYKLSFRSWRASHWPDFNDRGKLHNSQIQS</sequence>
<dbReference type="EMBL" id="KN822313">
    <property type="protein sequence ID" value="KIM50888.1"/>
    <property type="molecule type" value="Genomic_DNA"/>
</dbReference>
<dbReference type="HOGENOM" id="CLU_126897_0_0_1"/>
<name>A0A0C2YM90_9AGAM</name>
<evidence type="ECO:0000313" key="2">
    <source>
        <dbReference type="Proteomes" id="UP000053989"/>
    </source>
</evidence>
<feature type="non-terminal residue" evidence="1">
    <location>
        <position position="183"/>
    </location>
</feature>
<reference evidence="1 2" key="1">
    <citation type="submission" date="2014-04" db="EMBL/GenBank/DDBJ databases">
        <authorList>
            <consortium name="DOE Joint Genome Institute"/>
            <person name="Kuo A."/>
            <person name="Kohler A."/>
            <person name="Nagy L.G."/>
            <person name="Floudas D."/>
            <person name="Copeland A."/>
            <person name="Barry K.W."/>
            <person name="Cichocki N."/>
            <person name="Veneault-Fourrey C."/>
            <person name="LaButti K."/>
            <person name="Lindquist E.A."/>
            <person name="Lipzen A."/>
            <person name="Lundell T."/>
            <person name="Morin E."/>
            <person name="Murat C."/>
            <person name="Sun H."/>
            <person name="Tunlid A."/>
            <person name="Henrissat B."/>
            <person name="Grigoriev I.V."/>
            <person name="Hibbett D.S."/>
            <person name="Martin F."/>
            <person name="Nordberg H.P."/>
            <person name="Cantor M.N."/>
            <person name="Hua S.X."/>
        </authorList>
    </citation>
    <scope>NUCLEOTIDE SEQUENCE [LARGE SCALE GENOMIC DNA]</scope>
    <source>
        <strain evidence="1 2">Foug A</strain>
    </source>
</reference>
<dbReference type="OrthoDB" id="2688372at2759"/>
<proteinExistence type="predicted"/>
<protein>
    <submittedName>
        <fullName evidence="1">Uncharacterized protein</fullName>
    </submittedName>
</protein>
<gene>
    <name evidence="1" type="ORF">SCLCIDRAFT_1225045</name>
</gene>
<dbReference type="InParanoid" id="A0A0C2YM90"/>
<reference evidence="2" key="2">
    <citation type="submission" date="2015-01" db="EMBL/GenBank/DDBJ databases">
        <title>Evolutionary Origins and Diversification of the Mycorrhizal Mutualists.</title>
        <authorList>
            <consortium name="DOE Joint Genome Institute"/>
            <consortium name="Mycorrhizal Genomics Consortium"/>
            <person name="Kohler A."/>
            <person name="Kuo A."/>
            <person name="Nagy L.G."/>
            <person name="Floudas D."/>
            <person name="Copeland A."/>
            <person name="Barry K.W."/>
            <person name="Cichocki N."/>
            <person name="Veneault-Fourrey C."/>
            <person name="LaButti K."/>
            <person name="Lindquist E.A."/>
            <person name="Lipzen A."/>
            <person name="Lundell T."/>
            <person name="Morin E."/>
            <person name="Murat C."/>
            <person name="Riley R."/>
            <person name="Ohm R."/>
            <person name="Sun H."/>
            <person name="Tunlid A."/>
            <person name="Henrissat B."/>
            <person name="Grigoriev I.V."/>
            <person name="Hibbett D.S."/>
            <person name="Martin F."/>
        </authorList>
    </citation>
    <scope>NUCLEOTIDE SEQUENCE [LARGE SCALE GENOMIC DNA]</scope>
    <source>
        <strain evidence="2">Foug A</strain>
    </source>
</reference>
<evidence type="ECO:0000313" key="1">
    <source>
        <dbReference type="EMBL" id="KIM50888.1"/>
    </source>
</evidence>